<reference evidence="2" key="1">
    <citation type="submission" date="2018-08" db="EMBL/GenBank/DDBJ databases">
        <authorList>
            <person name="Rossello M."/>
        </authorList>
    </citation>
    <scope>NUCLEOTIDE SEQUENCE [LARGE SCALE GENOMIC DNA]</scope>
    <source>
        <strain evidence="2">cv. Chinese Spring</strain>
    </source>
</reference>
<evidence type="ECO:0000256" key="1">
    <source>
        <dbReference type="SAM" id="MobiDB-lite"/>
    </source>
</evidence>
<evidence type="ECO:0000313" key="2">
    <source>
        <dbReference type="EnsemblPlants" id="TraesCS4B02G188500.1"/>
    </source>
</evidence>
<dbReference type="Gramene" id="TraesWEE_scaffold_029534_01G000100.1">
    <property type="protein sequence ID" value="TraesWEE_scaffold_029534_01G000100.1"/>
    <property type="gene ID" value="TraesWEE_scaffold_029534_01G000100"/>
</dbReference>
<dbReference type="PaxDb" id="4565-Traes_4BL_96686D10D.1"/>
<dbReference type="AlphaFoldDB" id="A0A3B6IU34"/>
<dbReference type="Gramene" id="TraesCS4B02G188500.1">
    <property type="protein sequence ID" value="TraesCS4B02G188500.1"/>
    <property type="gene ID" value="TraesCS4B02G188500"/>
</dbReference>
<dbReference type="Gramene" id="TraesCS4B03G0529400.1">
    <property type="protein sequence ID" value="TraesCS4B03G0529400.1.CDS"/>
    <property type="gene ID" value="TraesCS4B03G0529400"/>
</dbReference>
<proteinExistence type="predicted"/>
<dbReference type="Proteomes" id="UP000019116">
    <property type="component" value="Chromosome 4B"/>
</dbReference>
<keyword evidence="3" id="KW-1185">Reference proteome</keyword>
<dbReference type="EnsemblPlants" id="TraesCS4B02G188500.1">
    <property type="protein sequence ID" value="TraesCS4B02G188500.1"/>
    <property type="gene ID" value="TraesCS4B02G188500"/>
</dbReference>
<reference evidence="2" key="2">
    <citation type="submission" date="2018-10" db="UniProtKB">
        <authorList>
            <consortium name="EnsemblPlants"/>
        </authorList>
    </citation>
    <scope>IDENTIFICATION</scope>
</reference>
<gene>
    <name evidence="2" type="primary">LOC123097723</name>
</gene>
<dbReference type="InterPro" id="IPR012871">
    <property type="entry name" value="DUF1668_ORYSA"/>
</dbReference>
<organism evidence="2">
    <name type="scientific">Triticum aestivum</name>
    <name type="common">Wheat</name>
    <dbReference type="NCBI Taxonomy" id="4565"/>
    <lineage>
        <taxon>Eukaryota</taxon>
        <taxon>Viridiplantae</taxon>
        <taxon>Streptophyta</taxon>
        <taxon>Embryophyta</taxon>
        <taxon>Tracheophyta</taxon>
        <taxon>Spermatophyta</taxon>
        <taxon>Magnoliopsida</taxon>
        <taxon>Liliopsida</taxon>
        <taxon>Poales</taxon>
        <taxon>Poaceae</taxon>
        <taxon>BOP clade</taxon>
        <taxon>Pooideae</taxon>
        <taxon>Triticodae</taxon>
        <taxon>Triticeae</taxon>
        <taxon>Triticinae</taxon>
        <taxon>Triticum</taxon>
    </lineage>
</organism>
<name>A0A3B6IU34_WHEAT</name>
<dbReference type="PANTHER" id="PTHR33085">
    <property type="entry name" value="OS12G0113100 PROTEIN-RELATED"/>
    <property type="match status" value="1"/>
</dbReference>
<dbReference type="PANTHER" id="PTHR33085:SF42">
    <property type="entry name" value="DUF1618 DOMAIN-CONTAINING PROTEIN"/>
    <property type="match status" value="1"/>
</dbReference>
<feature type="region of interest" description="Disordered" evidence="1">
    <location>
        <begin position="1"/>
        <end position="23"/>
    </location>
</feature>
<dbReference type="Gramene" id="TraesCLE_scaffold_003105_01G000100.1">
    <property type="protein sequence ID" value="TraesCLE_scaffold_003105_01G000100.1"/>
    <property type="gene ID" value="TraesCLE_scaffold_003105_01G000100"/>
</dbReference>
<dbReference type="Gramene" id="TraesCAD_scaffold_112167_01G000100.1">
    <property type="protein sequence ID" value="TraesCAD_scaffold_112167_01G000100.1"/>
    <property type="gene ID" value="TraesCAD_scaffold_112167_01G000100"/>
</dbReference>
<dbReference type="Pfam" id="PF07893">
    <property type="entry name" value="DUF1668"/>
    <property type="match status" value="1"/>
</dbReference>
<protein>
    <submittedName>
        <fullName evidence="2">Uncharacterized protein</fullName>
    </submittedName>
</protein>
<sequence>MAAAPSSTYSDEEPTATPTRGIEGIRSTINRGNLPCPVVCATGEQVGVSGSKRKRRKHYVYLVFDDWSYGYSIHKVNLFPCSRRRKQTAFSAPADVPCLPPALFRLEAAHGSPEYFASAFGTRILAMHTRDPGGKRLLSGTFVPMLDVSSLSMTFCPGQEYPINPIYLSVGNTRLFCLSEASFEMLHWEPLCPPPLGRRRSKEWSWQRLEKPPFKNYNVTSYAVHPQRCTIFVSTKMNDIEATFSFDMEKQKWEQLGSWALPFAGRGHFDPLNGFVGLSKDSDTLGQVYSCCLSSSSTGHGLEWKLGKERLFSQDPAERHVGATLVYVGQSKFCLVQCVSIEGESDGPKLKEEGNVGGPVYRTEDRGADLKLNEGDVQELKEEGDVQELKEEGDVGGPGYSIEDEGYDQELMDEGYDQELMEERYVPCCCLYRLTTFSLSYDIKGDLTTGNSCRVLYYKVPEAITSSFLVRRSCRILHVIKCFVVFSSYVYFSLGCGSMSFLL</sequence>
<evidence type="ECO:0000313" key="3">
    <source>
        <dbReference type="Proteomes" id="UP000019116"/>
    </source>
</evidence>
<accession>A0A3B6IU34</accession>